<keyword evidence="1" id="KW-0732">Signal</keyword>
<evidence type="ECO:0000313" key="2">
    <source>
        <dbReference type="EMBL" id="KAL2039526.1"/>
    </source>
</evidence>
<protein>
    <submittedName>
        <fullName evidence="2">Uncharacterized protein</fullName>
    </submittedName>
</protein>
<comment type="caution">
    <text evidence="2">The sequence shown here is derived from an EMBL/GenBank/DDBJ whole genome shotgun (WGS) entry which is preliminary data.</text>
</comment>
<gene>
    <name evidence="2" type="ORF">N7G274_007798</name>
</gene>
<evidence type="ECO:0000313" key="3">
    <source>
        <dbReference type="Proteomes" id="UP001590950"/>
    </source>
</evidence>
<proteinExistence type="predicted"/>
<sequence length="240" mass="24634">MKSLTLLSVSLAFISAVAQDPLTIFHQTGRLPAGCVSGYTAGTDTVLLTIPYTYTQVLSIIGDYQNLTWSGNPKNTVTLNGTDNTVGTARTYDTAGAHVIETITVYDKPANGPYNEVHTLAPLSVPAANVSFYADYDGTTATPVCNGAATAFNFTANFCATNATLTAAILHMIHLTDAETVGVFLGGQNFTTCEAINSTMTSSSSTGTRSAPAATFTGGVGTISASALLAAIGSLAALVL</sequence>
<name>A0ABR4A3J1_9LECA</name>
<accession>A0ABR4A3J1</accession>
<organism evidence="2 3">
    <name type="scientific">Stereocaulon virgatum</name>
    <dbReference type="NCBI Taxonomy" id="373712"/>
    <lineage>
        <taxon>Eukaryota</taxon>
        <taxon>Fungi</taxon>
        <taxon>Dikarya</taxon>
        <taxon>Ascomycota</taxon>
        <taxon>Pezizomycotina</taxon>
        <taxon>Lecanoromycetes</taxon>
        <taxon>OSLEUM clade</taxon>
        <taxon>Lecanoromycetidae</taxon>
        <taxon>Lecanorales</taxon>
        <taxon>Lecanorineae</taxon>
        <taxon>Stereocaulaceae</taxon>
        <taxon>Stereocaulon</taxon>
    </lineage>
</organism>
<evidence type="ECO:0000256" key="1">
    <source>
        <dbReference type="SAM" id="SignalP"/>
    </source>
</evidence>
<dbReference type="Proteomes" id="UP001590950">
    <property type="component" value="Unassembled WGS sequence"/>
</dbReference>
<feature type="signal peptide" evidence="1">
    <location>
        <begin position="1"/>
        <end position="18"/>
    </location>
</feature>
<keyword evidence="3" id="KW-1185">Reference proteome</keyword>
<reference evidence="2 3" key="1">
    <citation type="submission" date="2024-09" db="EMBL/GenBank/DDBJ databases">
        <title>Rethinking Asexuality: The Enigmatic Case of Functional Sexual Genes in Lepraria (Stereocaulaceae).</title>
        <authorList>
            <person name="Doellman M."/>
            <person name="Sun Y."/>
            <person name="Barcenas-Pena A."/>
            <person name="Lumbsch H.T."/>
            <person name="Grewe F."/>
        </authorList>
    </citation>
    <scope>NUCLEOTIDE SEQUENCE [LARGE SCALE GENOMIC DNA]</scope>
    <source>
        <strain evidence="2 3">Mercado 3170</strain>
    </source>
</reference>
<feature type="chain" id="PRO_5045713589" evidence="1">
    <location>
        <begin position="19"/>
        <end position="240"/>
    </location>
</feature>
<dbReference type="EMBL" id="JBEFKJ010000025">
    <property type="protein sequence ID" value="KAL2039526.1"/>
    <property type="molecule type" value="Genomic_DNA"/>
</dbReference>